<dbReference type="AlphaFoldDB" id="A0A087B4R6"/>
<dbReference type="PANTHER" id="PTHR30349:SF41">
    <property type="entry name" value="INTEGRASE_RECOMBINASE PROTEIN MJ0367-RELATED"/>
    <property type="match status" value="1"/>
</dbReference>
<dbReference type="Pfam" id="PF00589">
    <property type="entry name" value="Phage_integrase"/>
    <property type="match status" value="1"/>
</dbReference>
<dbReference type="STRING" id="1688.BCUN_0516"/>
<dbReference type="EMBL" id="JGYV01000001">
    <property type="protein sequence ID" value="KFI66016.1"/>
    <property type="molecule type" value="Genomic_DNA"/>
</dbReference>
<comment type="caution">
    <text evidence="5">The sequence shown here is derived from an EMBL/GenBank/DDBJ whole genome shotgun (WGS) entry which is preliminary data.</text>
</comment>
<dbReference type="PANTHER" id="PTHR30349">
    <property type="entry name" value="PHAGE INTEGRASE-RELATED"/>
    <property type="match status" value="1"/>
</dbReference>
<gene>
    <name evidence="5" type="ORF">BCUN_0516</name>
</gene>
<proteinExistence type="inferred from homology"/>
<dbReference type="Gene3D" id="1.10.150.130">
    <property type="match status" value="1"/>
</dbReference>
<name>A0A087B4R6_9BIFI</name>
<dbReference type="InterPro" id="IPR002104">
    <property type="entry name" value="Integrase_catalytic"/>
</dbReference>
<evidence type="ECO:0000256" key="3">
    <source>
        <dbReference type="ARBA" id="ARBA00023172"/>
    </source>
</evidence>
<evidence type="ECO:0000313" key="6">
    <source>
        <dbReference type="Proteomes" id="UP000029067"/>
    </source>
</evidence>
<dbReference type="Gene3D" id="1.10.443.10">
    <property type="entry name" value="Intergrase catalytic core"/>
    <property type="match status" value="1"/>
</dbReference>
<evidence type="ECO:0000259" key="4">
    <source>
        <dbReference type="PROSITE" id="PS51898"/>
    </source>
</evidence>
<dbReference type="GO" id="GO:0015074">
    <property type="term" value="P:DNA integration"/>
    <property type="evidence" value="ECO:0007669"/>
    <property type="project" value="InterPro"/>
</dbReference>
<dbReference type="CDD" id="cd01189">
    <property type="entry name" value="INT_ICEBs1_C_like"/>
    <property type="match status" value="1"/>
</dbReference>
<keyword evidence="6" id="KW-1185">Reference proteome</keyword>
<protein>
    <submittedName>
        <fullName evidence="5">Phage integrase family protein</fullName>
    </submittedName>
</protein>
<accession>A0A087B4R6</accession>
<organism evidence="5 6">
    <name type="scientific">Bifidobacterium cuniculi</name>
    <dbReference type="NCBI Taxonomy" id="1688"/>
    <lineage>
        <taxon>Bacteria</taxon>
        <taxon>Bacillati</taxon>
        <taxon>Actinomycetota</taxon>
        <taxon>Actinomycetes</taxon>
        <taxon>Bifidobacteriales</taxon>
        <taxon>Bifidobacteriaceae</taxon>
        <taxon>Bifidobacterium</taxon>
    </lineage>
</organism>
<evidence type="ECO:0000256" key="1">
    <source>
        <dbReference type="ARBA" id="ARBA00008857"/>
    </source>
</evidence>
<comment type="similarity">
    <text evidence="1">Belongs to the 'phage' integrase family.</text>
</comment>
<dbReference type="InterPro" id="IPR050090">
    <property type="entry name" value="Tyrosine_recombinase_XerCD"/>
</dbReference>
<dbReference type="Proteomes" id="UP000029067">
    <property type="component" value="Unassembled WGS sequence"/>
</dbReference>
<dbReference type="PROSITE" id="PS51898">
    <property type="entry name" value="TYR_RECOMBINASE"/>
    <property type="match status" value="1"/>
</dbReference>
<keyword evidence="3" id="KW-0233">DNA recombination</keyword>
<dbReference type="eggNOG" id="COG0582">
    <property type="taxonomic scope" value="Bacteria"/>
</dbReference>
<dbReference type="SUPFAM" id="SSF56349">
    <property type="entry name" value="DNA breaking-rejoining enzymes"/>
    <property type="match status" value="1"/>
</dbReference>
<dbReference type="GO" id="GO:0006310">
    <property type="term" value="P:DNA recombination"/>
    <property type="evidence" value="ECO:0007669"/>
    <property type="project" value="UniProtKB-KW"/>
</dbReference>
<feature type="domain" description="Tyr recombinase" evidence="4">
    <location>
        <begin position="202"/>
        <end position="394"/>
    </location>
</feature>
<dbReference type="GO" id="GO:0003677">
    <property type="term" value="F:DNA binding"/>
    <property type="evidence" value="ECO:0007669"/>
    <property type="project" value="UniProtKB-KW"/>
</dbReference>
<dbReference type="InterPro" id="IPR011010">
    <property type="entry name" value="DNA_brk_join_enz"/>
</dbReference>
<evidence type="ECO:0000256" key="2">
    <source>
        <dbReference type="ARBA" id="ARBA00023125"/>
    </source>
</evidence>
<evidence type="ECO:0000313" key="5">
    <source>
        <dbReference type="EMBL" id="KFI66016.1"/>
    </source>
</evidence>
<sequence>MASNTHTTRRAFGCVLEKKDKNGRTIGWMAQYADPKKKRHKVYRQFPTAALAREWLEGEELLVRAYKRGTADWTHPRERDARERARGVLFMDWADEWMDKWGRFKPKSAREPLAPATLRRKRLLLHRVKQVFGMRALEEIGVADVNRWLDTCGLDATPKREAYIMLRAIMRCAVQPPDGRPALLDRSPCMAPIPRRVLSDKSLMVEVSAADAARIKSFMPAYTAVSVNVLLAFGLRIGELCALRVDDFDFDRMVVHIRHSIRRGPDDTGELRLAELKTVGSMDALPIPPQLVPVLREHIDRFTDAPRPGAMLLRPAKSRVMSDRTLRTQLEKAAVKAGRPDVTPHAFRATAISRIIHEGGEIKDAQLFARHTDPLVTVRFYERTRGEQTRRELSELAYGSMFTAPRSRLELEHEYERAQRELARWADRCRSLHTLLEQDTPGGVSANG</sequence>
<dbReference type="InterPro" id="IPR013762">
    <property type="entry name" value="Integrase-like_cat_sf"/>
</dbReference>
<keyword evidence="2" id="KW-0238">DNA-binding</keyword>
<reference evidence="5 6" key="1">
    <citation type="submission" date="2014-03" db="EMBL/GenBank/DDBJ databases">
        <title>Genomics of Bifidobacteria.</title>
        <authorList>
            <person name="Ventura M."/>
            <person name="Milani C."/>
            <person name="Lugli G.A."/>
        </authorList>
    </citation>
    <scope>NUCLEOTIDE SEQUENCE [LARGE SCALE GENOMIC DNA]</scope>
    <source>
        <strain evidence="5 6">LMG 10738</strain>
    </source>
</reference>
<dbReference type="InterPro" id="IPR010998">
    <property type="entry name" value="Integrase_recombinase_N"/>
</dbReference>